<proteinExistence type="predicted"/>
<feature type="transmembrane region" description="Helical" evidence="2">
    <location>
        <begin position="44"/>
        <end position="63"/>
    </location>
</feature>
<reference evidence="3 4" key="1">
    <citation type="journal article" date="2021" name="Int. J. Syst. Evol. Microbiol.">
        <title>Reticulibacter mediterranei gen. nov., sp. nov., within the new family Reticulibacteraceae fam. nov., and Ktedonospora formicarum gen. nov., sp. nov., Ktedonobacter robiniae sp. nov., Dictyobacter formicarum sp. nov. and Dictyobacter arantiisoli sp. nov., belonging to the class Ktedonobacteria.</title>
        <authorList>
            <person name="Yabe S."/>
            <person name="Zheng Y."/>
            <person name="Wang C.M."/>
            <person name="Sakai Y."/>
            <person name="Abe K."/>
            <person name="Yokota A."/>
            <person name="Donadio S."/>
            <person name="Cavaletti L."/>
            <person name="Monciardini P."/>
        </authorList>
    </citation>
    <scope>NUCLEOTIDE SEQUENCE [LARGE SCALE GENOMIC DNA]</scope>
    <source>
        <strain evidence="3 4">SOSP1-9</strain>
    </source>
</reference>
<feature type="compositionally biased region" description="Low complexity" evidence="1">
    <location>
        <begin position="119"/>
        <end position="137"/>
    </location>
</feature>
<evidence type="ECO:0000256" key="2">
    <source>
        <dbReference type="SAM" id="Phobius"/>
    </source>
</evidence>
<organism evidence="3 4">
    <name type="scientific">Dictyobacter formicarum</name>
    <dbReference type="NCBI Taxonomy" id="2778368"/>
    <lineage>
        <taxon>Bacteria</taxon>
        <taxon>Bacillati</taxon>
        <taxon>Chloroflexota</taxon>
        <taxon>Ktedonobacteria</taxon>
        <taxon>Ktedonobacterales</taxon>
        <taxon>Dictyobacteraceae</taxon>
        <taxon>Dictyobacter</taxon>
    </lineage>
</organism>
<evidence type="ECO:0000313" key="3">
    <source>
        <dbReference type="EMBL" id="GHO87014.1"/>
    </source>
</evidence>
<gene>
    <name evidence="3" type="ORF">KSZ_50200</name>
</gene>
<accession>A0ABQ3VLD0</accession>
<dbReference type="RefSeq" id="WP_201364612.1">
    <property type="nucleotide sequence ID" value="NZ_BNJJ01000015.1"/>
</dbReference>
<evidence type="ECO:0000256" key="1">
    <source>
        <dbReference type="SAM" id="MobiDB-lite"/>
    </source>
</evidence>
<keyword evidence="2" id="KW-0472">Membrane</keyword>
<keyword evidence="2" id="KW-0812">Transmembrane</keyword>
<keyword evidence="2" id="KW-1133">Transmembrane helix</keyword>
<sequence>MFYIALLFLILLVAAALVMLIQNFAILLSSVHLTFFSWHLPGIPVFLLFFFGAFLGGLLLYIFSTRSVRHDAREIKRLNARVKELCAQIEELEKLQMRSPSGALSTNFAPPAVPVPVFSPSGALGPSGPLGQRQTVQPPQPAQPPQPKQPKWRQDSNWLK</sequence>
<dbReference type="EMBL" id="BNJJ01000015">
    <property type="protein sequence ID" value="GHO87014.1"/>
    <property type="molecule type" value="Genomic_DNA"/>
</dbReference>
<comment type="caution">
    <text evidence="3">The sequence shown here is derived from an EMBL/GenBank/DDBJ whole genome shotgun (WGS) entry which is preliminary data.</text>
</comment>
<feature type="region of interest" description="Disordered" evidence="1">
    <location>
        <begin position="119"/>
        <end position="160"/>
    </location>
</feature>
<dbReference type="Proteomes" id="UP000635565">
    <property type="component" value="Unassembled WGS sequence"/>
</dbReference>
<evidence type="ECO:0008006" key="5">
    <source>
        <dbReference type="Google" id="ProtNLM"/>
    </source>
</evidence>
<protein>
    <recommendedName>
        <fullName evidence="5">Lipopolysaccharide assembly protein A domain-containing protein</fullName>
    </recommendedName>
</protein>
<keyword evidence="4" id="KW-1185">Reference proteome</keyword>
<evidence type="ECO:0000313" key="4">
    <source>
        <dbReference type="Proteomes" id="UP000635565"/>
    </source>
</evidence>
<feature type="compositionally biased region" description="Pro residues" evidence="1">
    <location>
        <begin position="138"/>
        <end position="148"/>
    </location>
</feature>
<name>A0ABQ3VLD0_9CHLR</name>